<dbReference type="InterPro" id="IPR018461">
    <property type="entry name" value="Na/H_Antiport_NhaC-like_C"/>
</dbReference>
<reference evidence="9" key="1">
    <citation type="submission" date="2022-04" db="EMBL/GenBank/DDBJ databases">
        <title>Halobacillus sp. isolated from saltern.</title>
        <authorList>
            <person name="Won M."/>
            <person name="Lee C.-M."/>
            <person name="Woen H.-Y."/>
            <person name="Kwon S.-W."/>
        </authorList>
    </citation>
    <scope>NUCLEOTIDE SEQUENCE</scope>
    <source>
        <strain evidence="9">SSHM10-5</strain>
    </source>
</reference>
<name>A0ABY4H9M1_9BACI</name>
<evidence type="ECO:0000256" key="2">
    <source>
        <dbReference type="ARBA" id="ARBA00022475"/>
    </source>
</evidence>
<evidence type="ECO:0000256" key="1">
    <source>
        <dbReference type="ARBA" id="ARBA00004651"/>
    </source>
</evidence>
<protein>
    <submittedName>
        <fullName evidence="9">Na+/H+ antiporter family protein</fullName>
    </submittedName>
</protein>
<dbReference type="EMBL" id="CP095075">
    <property type="protein sequence ID" value="UOR11576.1"/>
    <property type="molecule type" value="Genomic_DNA"/>
</dbReference>
<dbReference type="Proteomes" id="UP000830326">
    <property type="component" value="Chromosome"/>
</dbReference>
<keyword evidence="3 6" id="KW-0812">Transmembrane</keyword>
<gene>
    <name evidence="9" type="ORF">MUO15_18660</name>
</gene>
<evidence type="ECO:0000256" key="4">
    <source>
        <dbReference type="ARBA" id="ARBA00022989"/>
    </source>
</evidence>
<keyword evidence="4 6" id="KW-1133">Transmembrane helix</keyword>
<feature type="transmembrane region" description="Helical" evidence="6">
    <location>
        <begin position="60"/>
        <end position="83"/>
    </location>
</feature>
<comment type="subcellular location">
    <subcellularLocation>
        <location evidence="1">Cell membrane</location>
        <topology evidence="1">Multi-pass membrane protein</topology>
    </subcellularLocation>
</comment>
<evidence type="ECO:0000256" key="3">
    <source>
        <dbReference type="ARBA" id="ARBA00022692"/>
    </source>
</evidence>
<feature type="domain" description="Na+/H+ antiporter NhaC-like C-terminal" evidence="7">
    <location>
        <begin position="144"/>
        <end position="437"/>
    </location>
</feature>
<feature type="transmembrane region" description="Helical" evidence="6">
    <location>
        <begin position="183"/>
        <end position="206"/>
    </location>
</feature>
<evidence type="ECO:0000259" key="8">
    <source>
        <dbReference type="Pfam" id="PF13726"/>
    </source>
</evidence>
<feature type="transmembrane region" description="Helical" evidence="6">
    <location>
        <begin position="288"/>
        <end position="312"/>
    </location>
</feature>
<keyword evidence="5 6" id="KW-0472">Membrane</keyword>
<dbReference type="PANTHER" id="PTHR37821">
    <property type="entry name" value="AMINO ACID TRANSPORTER YUIF-RELATED"/>
    <property type="match status" value="1"/>
</dbReference>
<dbReference type="PANTHER" id="PTHR37821:SF1">
    <property type="entry name" value="AMINO ACID TRANSPORTER YUIF-RELATED"/>
    <property type="match status" value="1"/>
</dbReference>
<feature type="domain" description="Putative Na+/H+ antiporter N-terminal" evidence="8">
    <location>
        <begin position="4"/>
        <end position="90"/>
    </location>
</feature>
<feature type="transmembrane region" description="Helical" evidence="6">
    <location>
        <begin position="7"/>
        <end position="40"/>
    </location>
</feature>
<feature type="transmembrane region" description="Helical" evidence="6">
    <location>
        <begin position="425"/>
        <end position="442"/>
    </location>
</feature>
<dbReference type="RefSeq" id="WP_245031697.1">
    <property type="nucleotide sequence ID" value="NZ_CP095075.1"/>
</dbReference>
<sequence>MFTNAVIISVLVMVILSLVRVNVIFAILIAAITAGVVSGMNVSESVSVIVSGMGGQSNTALSYILLGIFAVMIGLSGITSILVNKMLKVIGDRKLVLVFTIAGLACLSQNVIPVHIAFIPILIPPLLSLFDRIKLDRRAVASALTFGLKAPYIMIPAGFGLIFQGIIRDEMKANGMEIALNKVTLAMLFPGAGMIVGLFIALLISYRKDRVSQNGKPDPKISDDENVPEDVFHRKDIKWGMEHWMTILAIVVALALQLYTDSLVIGALAGIIVMFLTRVVKFYQGEQVVQEGIGMMGMIAFVMLIASGYATILKETGSVQALVDQTEGLLGGSHLLIAIVMLLVGLLITMGIGSSFGTIPVIAALYVPICLTAGFSPMATAALIGTAGALGDAGSPASDSTLGPTSGLNADGKHHHIWETCVPTFLHYNIPLFIFGVIAAVIL</sequence>
<organism evidence="9 10">
    <name type="scientific">Halobacillus amylolyticus</name>
    <dbReference type="NCBI Taxonomy" id="2932259"/>
    <lineage>
        <taxon>Bacteria</taxon>
        <taxon>Bacillati</taxon>
        <taxon>Bacillota</taxon>
        <taxon>Bacilli</taxon>
        <taxon>Bacillales</taxon>
        <taxon>Bacillaceae</taxon>
        <taxon>Halobacillus</taxon>
    </lineage>
</organism>
<proteinExistence type="predicted"/>
<accession>A0ABY4H9M1</accession>
<dbReference type="Pfam" id="PF03553">
    <property type="entry name" value="Na_H_antiporter"/>
    <property type="match status" value="1"/>
</dbReference>
<feature type="transmembrane region" description="Helical" evidence="6">
    <location>
        <begin position="143"/>
        <end position="163"/>
    </location>
</feature>
<dbReference type="InterPro" id="IPR032813">
    <property type="entry name" value="Na_H_antiport_N"/>
</dbReference>
<evidence type="ECO:0000313" key="10">
    <source>
        <dbReference type="Proteomes" id="UP000830326"/>
    </source>
</evidence>
<evidence type="ECO:0000259" key="7">
    <source>
        <dbReference type="Pfam" id="PF03553"/>
    </source>
</evidence>
<keyword evidence="10" id="KW-1185">Reference proteome</keyword>
<feature type="transmembrane region" description="Helical" evidence="6">
    <location>
        <begin position="95"/>
        <end position="123"/>
    </location>
</feature>
<keyword evidence="2" id="KW-1003">Cell membrane</keyword>
<feature type="transmembrane region" description="Helical" evidence="6">
    <location>
        <begin position="332"/>
        <end position="353"/>
    </location>
</feature>
<feature type="transmembrane region" description="Helical" evidence="6">
    <location>
        <begin position="365"/>
        <end position="390"/>
    </location>
</feature>
<feature type="transmembrane region" description="Helical" evidence="6">
    <location>
        <begin position="244"/>
        <end position="276"/>
    </location>
</feature>
<evidence type="ECO:0000256" key="5">
    <source>
        <dbReference type="ARBA" id="ARBA00023136"/>
    </source>
</evidence>
<evidence type="ECO:0000256" key="6">
    <source>
        <dbReference type="SAM" id="Phobius"/>
    </source>
</evidence>
<dbReference type="Pfam" id="PF13726">
    <property type="entry name" value="Na_H_antiport_2"/>
    <property type="match status" value="1"/>
</dbReference>
<dbReference type="InterPro" id="IPR052576">
    <property type="entry name" value="AA_Transporter-Related"/>
</dbReference>
<evidence type="ECO:0000313" key="9">
    <source>
        <dbReference type="EMBL" id="UOR11576.1"/>
    </source>
</evidence>